<dbReference type="EMBL" id="UYRR01039349">
    <property type="protein sequence ID" value="VDK76158.1"/>
    <property type="molecule type" value="Genomic_DNA"/>
</dbReference>
<evidence type="ECO:0000256" key="1">
    <source>
        <dbReference type="ARBA" id="ARBA00023157"/>
    </source>
</evidence>
<dbReference type="InterPro" id="IPR029044">
    <property type="entry name" value="Nucleotide-diphossugar_trans"/>
</dbReference>
<evidence type="ECO:0000313" key="5">
    <source>
        <dbReference type="WBParaSite" id="ASIM_0002097101-mRNA-1"/>
    </source>
</evidence>
<dbReference type="WBParaSite" id="ASIM_0002097101-mRNA-1">
    <property type="protein sequence ID" value="ASIM_0002097101-mRNA-1"/>
    <property type="gene ID" value="ASIM_0002097101"/>
</dbReference>
<dbReference type="GO" id="GO:0008593">
    <property type="term" value="P:regulation of Notch signaling pathway"/>
    <property type="evidence" value="ECO:0007669"/>
    <property type="project" value="TreeGrafter"/>
</dbReference>
<evidence type="ECO:0000313" key="4">
    <source>
        <dbReference type="Proteomes" id="UP000267096"/>
    </source>
</evidence>
<dbReference type="Pfam" id="PF00535">
    <property type="entry name" value="Glycos_transf_2"/>
    <property type="match status" value="1"/>
</dbReference>
<dbReference type="GO" id="GO:0006493">
    <property type="term" value="P:protein O-linked glycosylation"/>
    <property type="evidence" value="ECO:0007669"/>
    <property type="project" value="TreeGrafter"/>
</dbReference>
<organism evidence="5">
    <name type="scientific">Anisakis simplex</name>
    <name type="common">Herring worm</name>
    <dbReference type="NCBI Taxonomy" id="6269"/>
    <lineage>
        <taxon>Eukaryota</taxon>
        <taxon>Metazoa</taxon>
        <taxon>Ecdysozoa</taxon>
        <taxon>Nematoda</taxon>
        <taxon>Chromadorea</taxon>
        <taxon>Rhabditida</taxon>
        <taxon>Spirurina</taxon>
        <taxon>Ascaridomorpha</taxon>
        <taxon>Ascaridoidea</taxon>
        <taxon>Anisakidae</taxon>
        <taxon>Anisakis</taxon>
        <taxon>Anisakis simplex complex</taxon>
    </lineage>
</organism>
<keyword evidence="4" id="KW-1185">Reference proteome</keyword>
<reference evidence="3 4" key="2">
    <citation type="submission" date="2018-11" db="EMBL/GenBank/DDBJ databases">
        <authorList>
            <consortium name="Pathogen Informatics"/>
        </authorList>
    </citation>
    <scope>NUCLEOTIDE SEQUENCE [LARGE SCALE GENOMIC DNA]</scope>
</reference>
<name>A0A0M3KIZ9_ANISI</name>
<dbReference type="SUPFAM" id="SSF53448">
    <property type="entry name" value="Nucleotide-diphospho-sugar transferases"/>
    <property type="match status" value="1"/>
</dbReference>
<gene>
    <name evidence="3" type="ORF">ASIM_LOCUS20348</name>
</gene>
<dbReference type="GO" id="GO:0005794">
    <property type="term" value="C:Golgi apparatus"/>
    <property type="evidence" value="ECO:0007669"/>
    <property type="project" value="TreeGrafter"/>
</dbReference>
<dbReference type="PANTHER" id="PTHR11675">
    <property type="entry name" value="N-ACETYLGALACTOSAMINYLTRANSFERASE"/>
    <property type="match status" value="1"/>
</dbReference>
<dbReference type="Proteomes" id="UP000267096">
    <property type="component" value="Unassembled WGS sequence"/>
</dbReference>
<evidence type="ECO:0000313" key="3">
    <source>
        <dbReference type="EMBL" id="VDK76158.1"/>
    </source>
</evidence>
<evidence type="ECO:0000259" key="2">
    <source>
        <dbReference type="Pfam" id="PF00535"/>
    </source>
</evidence>
<dbReference type="InterPro" id="IPR001173">
    <property type="entry name" value="Glyco_trans_2-like"/>
</dbReference>
<dbReference type="AlphaFoldDB" id="A0A0M3KIZ9"/>
<dbReference type="GO" id="GO:0004653">
    <property type="term" value="F:polypeptide N-acetylgalactosaminyltransferase activity"/>
    <property type="evidence" value="ECO:0007669"/>
    <property type="project" value="TreeGrafter"/>
</dbReference>
<protein>
    <submittedName>
        <fullName evidence="5">Probable N-acetylgalactosaminyltransferase 8 (inferred by orthology to a C. elegans protein)</fullName>
    </submittedName>
</protein>
<dbReference type="GO" id="GO:0005112">
    <property type="term" value="F:Notch binding"/>
    <property type="evidence" value="ECO:0007669"/>
    <property type="project" value="TreeGrafter"/>
</dbReference>
<dbReference type="OrthoDB" id="5859346at2759"/>
<feature type="domain" description="Glycosyltransferase 2-like" evidence="2">
    <location>
        <begin position="82"/>
        <end position="159"/>
    </location>
</feature>
<accession>A0A0M3KIZ9</accession>
<keyword evidence="1" id="KW-1015">Disulfide bond</keyword>
<reference evidence="5" key="1">
    <citation type="submission" date="2017-02" db="UniProtKB">
        <authorList>
            <consortium name="WormBaseParasite"/>
        </authorList>
    </citation>
    <scope>IDENTIFICATION</scope>
</reference>
<sequence>MNFSLEGWSKVNANKTGCDILTKRPIASIEDDNERERYKWGEEKFAFDVLASDKIGPRRELQPMYHELCSNITYDGISLRASIVIIYHNEALSVLIRMINSILDRTPPQLLHEIVLYDDWSDEDDILMDHITKYAKIDGWPMEKLVVKRSDERLGLIKAKV</sequence>
<dbReference type="PANTHER" id="PTHR11675:SF116">
    <property type="entry name" value="N-ACETYLGALACTOSAMINYLTRANSFERASE 8-RELATED"/>
    <property type="match status" value="1"/>
</dbReference>
<dbReference type="Gene3D" id="3.90.550.10">
    <property type="entry name" value="Spore Coat Polysaccharide Biosynthesis Protein SpsA, Chain A"/>
    <property type="match status" value="1"/>
</dbReference>
<proteinExistence type="predicted"/>